<evidence type="ECO:0000313" key="1">
    <source>
        <dbReference type="EnsemblPlants" id="LPERR03G31510.2"/>
    </source>
</evidence>
<evidence type="ECO:0000313" key="2">
    <source>
        <dbReference type="Proteomes" id="UP000032180"/>
    </source>
</evidence>
<dbReference type="Proteomes" id="UP000032180">
    <property type="component" value="Chromosome 3"/>
</dbReference>
<dbReference type="STRING" id="77586.A0A0D9W041"/>
<proteinExistence type="predicted"/>
<dbReference type="AlphaFoldDB" id="A0A0D9W041"/>
<keyword evidence="2" id="KW-1185">Reference proteome</keyword>
<accession>A0A0D9W041</accession>
<organism evidence="1 2">
    <name type="scientific">Leersia perrieri</name>
    <dbReference type="NCBI Taxonomy" id="77586"/>
    <lineage>
        <taxon>Eukaryota</taxon>
        <taxon>Viridiplantae</taxon>
        <taxon>Streptophyta</taxon>
        <taxon>Embryophyta</taxon>
        <taxon>Tracheophyta</taxon>
        <taxon>Spermatophyta</taxon>
        <taxon>Magnoliopsida</taxon>
        <taxon>Liliopsida</taxon>
        <taxon>Poales</taxon>
        <taxon>Poaceae</taxon>
        <taxon>BOP clade</taxon>
        <taxon>Oryzoideae</taxon>
        <taxon>Oryzeae</taxon>
        <taxon>Oryzinae</taxon>
        <taxon>Leersia</taxon>
    </lineage>
</organism>
<protein>
    <submittedName>
        <fullName evidence="1">Uncharacterized protein</fullName>
    </submittedName>
</protein>
<reference evidence="1" key="3">
    <citation type="submission" date="2015-04" db="UniProtKB">
        <authorList>
            <consortium name="EnsemblPlants"/>
        </authorList>
    </citation>
    <scope>IDENTIFICATION</scope>
</reference>
<dbReference type="EnsemblPlants" id="LPERR03G31510.2">
    <property type="protein sequence ID" value="LPERR03G31510.2"/>
    <property type="gene ID" value="LPERR03G31510"/>
</dbReference>
<reference evidence="1 2" key="1">
    <citation type="submission" date="2012-08" db="EMBL/GenBank/DDBJ databases">
        <title>Oryza genome evolution.</title>
        <authorList>
            <person name="Wing R.A."/>
        </authorList>
    </citation>
    <scope>NUCLEOTIDE SEQUENCE</scope>
</reference>
<dbReference type="HOGENOM" id="CLU_1181705_0_0_1"/>
<reference evidence="2" key="2">
    <citation type="submission" date="2013-12" db="EMBL/GenBank/DDBJ databases">
        <authorList>
            <person name="Yu Y."/>
            <person name="Lee S."/>
            <person name="de Baynast K."/>
            <person name="Wissotski M."/>
            <person name="Liu L."/>
            <person name="Talag J."/>
            <person name="Goicoechea J."/>
            <person name="Angelova A."/>
            <person name="Jetty R."/>
            <person name="Kudrna D."/>
            <person name="Golser W."/>
            <person name="Rivera L."/>
            <person name="Zhang J."/>
            <person name="Wing R."/>
        </authorList>
    </citation>
    <scope>NUCLEOTIDE SEQUENCE</scope>
</reference>
<dbReference type="Gramene" id="LPERR03G31510.2">
    <property type="protein sequence ID" value="LPERR03G31510.2"/>
    <property type="gene ID" value="LPERR03G31510"/>
</dbReference>
<name>A0A0D9W041_9ORYZ</name>
<sequence length="235" mass="26284">MPLLRRMSSLRVPAMSPIELGRQPPRRGRFASTITDAVELVKLAGSLKSKLLLLMNSASIFFSNIASGTSPHRCMYIRILYVCSYVCTTRCVPEVDVFEVREAEELRGEGSRQMIIADVNLMEAMEVTERVGEGSGESVGVEVEHGEVGEEADLLGQRAGEVAVVEVDAGDRSRARVVGRRRAVHAEVVADVGPAPAVRQVLRVVGDRPLQRLQRHVRTLQPRVVRRRRRRRRRR</sequence>